<accession>A0A2N3Y4I2</accession>
<keyword evidence="5" id="KW-1185">Reference proteome</keyword>
<dbReference type="RefSeq" id="WP_029535800.1">
    <property type="nucleotide sequence ID" value="NZ_PJNB01000001.1"/>
</dbReference>
<dbReference type="SUPFAM" id="SSF53335">
    <property type="entry name" value="S-adenosyl-L-methionine-dependent methyltransferases"/>
    <property type="match status" value="1"/>
</dbReference>
<dbReference type="GO" id="GO:0032259">
    <property type="term" value="P:methylation"/>
    <property type="evidence" value="ECO:0007669"/>
    <property type="project" value="UniProtKB-KW"/>
</dbReference>
<dbReference type="EMBL" id="PJNB01000001">
    <property type="protein sequence ID" value="PKW17814.1"/>
    <property type="molecule type" value="Genomic_DNA"/>
</dbReference>
<feature type="domain" description="Methyltransferase" evidence="3">
    <location>
        <begin position="58"/>
        <end position="153"/>
    </location>
</feature>
<evidence type="ECO:0000256" key="2">
    <source>
        <dbReference type="ARBA" id="ARBA00022679"/>
    </source>
</evidence>
<dbReference type="Gene3D" id="3.40.50.150">
    <property type="entry name" value="Vaccinia Virus protein VP39"/>
    <property type="match status" value="1"/>
</dbReference>
<keyword evidence="4" id="KW-0830">Ubiquinone</keyword>
<gene>
    <name evidence="4" type="ORF">A8926_5832</name>
</gene>
<dbReference type="Proteomes" id="UP000233786">
    <property type="component" value="Unassembled WGS sequence"/>
</dbReference>
<reference evidence="4" key="1">
    <citation type="submission" date="2017-12" db="EMBL/GenBank/DDBJ databases">
        <title>Sequencing the genomes of 1000 Actinobacteria strains.</title>
        <authorList>
            <person name="Klenk H.-P."/>
        </authorList>
    </citation>
    <scope>NUCLEOTIDE SEQUENCE [LARGE SCALE GENOMIC DNA]</scope>
    <source>
        <strain evidence="4">DSM 44228</strain>
    </source>
</reference>
<dbReference type="OrthoDB" id="9777638at2"/>
<evidence type="ECO:0000259" key="3">
    <source>
        <dbReference type="Pfam" id="PF13649"/>
    </source>
</evidence>
<dbReference type="InterPro" id="IPR041698">
    <property type="entry name" value="Methyltransf_25"/>
</dbReference>
<dbReference type="PANTHER" id="PTHR43861:SF1">
    <property type="entry name" value="TRANS-ACONITATE 2-METHYLTRANSFERASE"/>
    <property type="match status" value="1"/>
</dbReference>
<keyword evidence="1" id="KW-0489">Methyltransferase</keyword>
<keyword evidence="2" id="KW-0808">Transferase</keyword>
<organism evidence="4 5">
    <name type="scientific">Saccharopolyspora spinosa</name>
    <dbReference type="NCBI Taxonomy" id="60894"/>
    <lineage>
        <taxon>Bacteria</taxon>
        <taxon>Bacillati</taxon>
        <taxon>Actinomycetota</taxon>
        <taxon>Actinomycetes</taxon>
        <taxon>Pseudonocardiales</taxon>
        <taxon>Pseudonocardiaceae</taxon>
        <taxon>Saccharopolyspora</taxon>
    </lineage>
</organism>
<dbReference type="AlphaFoldDB" id="A0A2N3Y4I2"/>
<comment type="caution">
    <text evidence="4">The sequence shown here is derived from an EMBL/GenBank/DDBJ whole genome shotgun (WGS) entry which is preliminary data.</text>
</comment>
<dbReference type="GO" id="GO:0008168">
    <property type="term" value="F:methyltransferase activity"/>
    <property type="evidence" value="ECO:0007669"/>
    <property type="project" value="UniProtKB-KW"/>
</dbReference>
<evidence type="ECO:0000313" key="5">
    <source>
        <dbReference type="Proteomes" id="UP000233786"/>
    </source>
</evidence>
<proteinExistence type="predicted"/>
<dbReference type="CDD" id="cd02440">
    <property type="entry name" value="AdoMet_MTases"/>
    <property type="match status" value="1"/>
</dbReference>
<evidence type="ECO:0000313" key="4">
    <source>
        <dbReference type="EMBL" id="PKW17814.1"/>
    </source>
</evidence>
<dbReference type="Pfam" id="PF13649">
    <property type="entry name" value="Methyltransf_25"/>
    <property type="match status" value="1"/>
</dbReference>
<protein>
    <submittedName>
        <fullName evidence="4">Ubiquinone/menaquinone biosynthesis C-methylase UbiE</fullName>
    </submittedName>
</protein>
<name>A0A2N3Y4I2_SACSN</name>
<dbReference type="STRING" id="994479.GCA_000194155_05666"/>
<dbReference type="InterPro" id="IPR029063">
    <property type="entry name" value="SAM-dependent_MTases_sf"/>
</dbReference>
<evidence type="ECO:0000256" key="1">
    <source>
        <dbReference type="ARBA" id="ARBA00022603"/>
    </source>
</evidence>
<dbReference type="PANTHER" id="PTHR43861">
    <property type="entry name" value="TRANS-ACONITATE 2-METHYLTRANSFERASE-RELATED"/>
    <property type="match status" value="1"/>
</dbReference>
<sequence>MNERVAVQVDSSNVEQLRAWDGAQGDHWTARADRIDEGVARYRDQFLDAAEIGPASNVLDIGCGTGQTTRDAARRAATGAALGVDLSSQMVELARARAEREQVANATFLQADAQIHEFPEAHFDVAISRHGVMFFGDPAAAFENVVRAIRRGGRMVLLVWQPIERNEWISAFRTALAAGRDLPEPPPFSFGDPDRVRTLLTSTGLSDVRLRGLNEPMYFGRDVDDACDFVSGQFAGLLDSLDADGRERALDDLRASMTEHSTDRGVLYDSANWLVEAQRR</sequence>